<name>A0ABD0V7K6_DENTH</name>
<feature type="region of interest" description="Disordered" evidence="1">
    <location>
        <begin position="221"/>
        <end position="242"/>
    </location>
</feature>
<dbReference type="EMBL" id="JANQDX010000008">
    <property type="protein sequence ID" value="KAL0920588.1"/>
    <property type="molecule type" value="Genomic_DNA"/>
</dbReference>
<evidence type="ECO:0000313" key="2">
    <source>
        <dbReference type="EMBL" id="KAL0920588.1"/>
    </source>
</evidence>
<evidence type="ECO:0000256" key="1">
    <source>
        <dbReference type="SAM" id="MobiDB-lite"/>
    </source>
</evidence>
<organism evidence="2 3">
    <name type="scientific">Dendrobium thyrsiflorum</name>
    <name type="common">Pinecone-like raceme dendrobium</name>
    <name type="synonym">Orchid</name>
    <dbReference type="NCBI Taxonomy" id="117978"/>
    <lineage>
        <taxon>Eukaryota</taxon>
        <taxon>Viridiplantae</taxon>
        <taxon>Streptophyta</taxon>
        <taxon>Embryophyta</taxon>
        <taxon>Tracheophyta</taxon>
        <taxon>Spermatophyta</taxon>
        <taxon>Magnoliopsida</taxon>
        <taxon>Liliopsida</taxon>
        <taxon>Asparagales</taxon>
        <taxon>Orchidaceae</taxon>
        <taxon>Epidendroideae</taxon>
        <taxon>Malaxideae</taxon>
        <taxon>Dendrobiinae</taxon>
        <taxon>Dendrobium</taxon>
    </lineage>
</organism>
<evidence type="ECO:0000313" key="3">
    <source>
        <dbReference type="Proteomes" id="UP001552299"/>
    </source>
</evidence>
<feature type="region of interest" description="Disordered" evidence="1">
    <location>
        <begin position="179"/>
        <end position="205"/>
    </location>
</feature>
<comment type="caution">
    <text evidence="2">The sequence shown here is derived from an EMBL/GenBank/DDBJ whole genome shotgun (WGS) entry which is preliminary data.</text>
</comment>
<dbReference type="AlphaFoldDB" id="A0ABD0V7K6"/>
<gene>
    <name evidence="2" type="ORF">M5K25_009733</name>
</gene>
<sequence>MSFQSSALKKCRGLPSVRPIIRDEYRYEECEQSCADRSLHSLDSAQITLDDIPKLIDVSKREEESIGGTHLCFFRVSGQLFFNVYVLQLIEHIICLIDSISQLPYPFVESRVFMASNFWLAGSKVEDSLDLGVVLSKPFKLLLHACLPSDLIFKESRERSEIALASLLLLDHRQSFVEPPPDHHGCRNSARPPHEARSSVGPPLEARRSVGPLLEARHSAGLPTEAWRSAGPPPEAPRLEGKEGNSFNFGQLCISSSIKLGNKHPSSAATPASNQSSNDSNPLICNTSSDGKAWYLSFPLSLLSSHFTFCISSSFRDLKKGSCPKGGRVSHSLQYVNSIFSRLKIGLTLFIHIADLAPIFQVLSKFLGVTCSLSRNFSQPHCSSEEGLLLSKASCLLSSDSSRSSLLSSPFGSHHYCLKLSGIDVPGGSICMHAMGMSLEV</sequence>
<protein>
    <submittedName>
        <fullName evidence="2">Uncharacterized protein</fullName>
    </submittedName>
</protein>
<proteinExistence type="predicted"/>
<keyword evidence="3" id="KW-1185">Reference proteome</keyword>
<dbReference type="Proteomes" id="UP001552299">
    <property type="component" value="Unassembled WGS sequence"/>
</dbReference>
<accession>A0ABD0V7K6</accession>
<reference evidence="2 3" key="1">
    <citation type="journal article" date="2024" name="Plant Biotechnol. J.">
        <title>Dendrobium thyrsiflorum genome and its molecular insights into genes involved in important horticultural traits.</title>
        <authorList>
            <person name="Chen B."/>
            <person name="Wang J.Y."/>
            <person name="Zheng P.J."/>
            <person name="Li K.L."/>
            <person name="Liang Y.M."/>
            <person name="Chen X.F."/>
            <person name="Zhang C."/>
            <person name="Zhao X."/>
            <person name="He X."/>
            <person name="Zhang G.Q."/>
            <person name="Liu Z.J."/>
            <person name="Xu Q."/>
        </authorList>
    </citation>
    <scope>NUCLEOTIDE SEQUENCE [LARGE SCALE GENOMIC DNA]</scope>
    <source>
        <strain evidence="2">GZMU011</strain>
    </source>
</reference>